<keyword evidence="4" id="KW-0288">FMN</keyword>
<evidence type="ECO:0000259" key="6">
    <source>
        <dbReference type="Pfam" id="PF14512"/>
    </source>
</evidence>
<dbReference type="CDD" id="cd02062">
    <property type="entry name" value="Nitro_FMN_reductase"/>
    <property type="match status" value="2"/>
</dbReference>
<dbReference type="AlphaFoldDB" id="A0AAW4X1M3"/>
<comment type="cofactor">
    <cofactor evidence="1">
        <name>FMN</name>
        <dbReference type="ChEBI" id="CHEBI:58210"/>
    </cofactor>
</comment>
<dbReference type="InterPro" id="IPR000415">
    <property type="entry name" value="Nitroreductase-like"/>
</dbReference>
<evidence type="ECO:0000313" key="7">
    <source>
        <dbReference type="EMBL" id="MCC3145705.1"/>
    </source>
</evidence>
<dbReference type="Proteomes" id="UP001199296">
    <property type="component" value="Unassembled WGS sequence"/>
</dbReference>
<sequence>MNQNHAENLEPELKDKLYQSIFSRKSIRKYKAESLTAEKLKEIKAFLAARKGLKQNIKWESKIVSADKISSLLPIKAPHYLVFFSEESEGYLQNAGYILQYLDLYLSAHGLGSCWFGLAKAKKEIAAESEFSYVITLAFGEAAEKQCRNDKSEFKRKELSEIRDHDSYEQLIEAARLAPSATNNQPWYFKVRPNKIDIYREKPNFIKKIFYQKMNKIDIGIAAAHLKLAAEKHNLNSKFSFSDSPSKELSDYIYQFTLNILD</sequence>
<evidence type="ECO:0000256" key="5">
    <source>
        <dbReference type="ARBA" id="ARBA00023002"/>
    </source>
</evidence>
<feature type="domain" description="Putative nitroreductase TM1586" evidence="6">
    <location>
        <begin position="16"/>
        <end position="230"/>
    </location>
</feature>
<dbReference type="SUPFAM" id="SSF55469">
    <property type="entry name" value="FMN-dependent nitroreductase-like"/>
    <property type="match status" value="1"/>
</dbReference>
<dbReference type="EMBL" id="JAJFAT010000015">
    <property type="protein sequence ID" value="MCC3145705.1"/>
    <property type="molecule type" value="Genomic_DNA"/>
</dbReference>
<gene>
    <name evidence="7" type="ORF">LJ207_10255</name>
</gene>
<evidence type="ECO:0000256" key="2">
    <source>
        <dbReference type="ARBA" id="ARBA00007118"/>
    </source>
</evidence>
<organism evidence="7 8">
    <name type="scientific">Halanaerobium polyolivorans</name>
    <dbReference type="NCBI Taxonomy" id="2886943"/>
    <lineage>
        <taxon>Bacteria</taxon>
        <taxon>Bacillati</taxon>
        <taxon>Bacillota</taxon>
        <taxon>Clostridia</taxon>
        <taxon>Halanaerobiales</taxon>
        <taxon>Halanaerobiaceae</taxon>
        <taxon>Halanaerobium</taxon>
    </lineage>
</organism>
<comment type="similarity">
    <text evidence="2">Belongs to the nitroreductase family.</text>
</comment>
<accession>A0AAW4X1M3</accession>
<comment type="caution">
    <text evidence="7">The sequence shown here is derived from an EMBL/GenBank/DDBJ whole genome shotgun (WGS) entry which is preliminary data.</text>
</comment>
<evidence type="ECO:0000256" key="3">
    <source>
        <dbReference type="ARBA" id="ARBA00022630"/>
    </source>
</evidence>
<dbReference type="RefSeq" id="WP_229346406.1">
    <property type="nucleotide sequence ID" value="NZ_JAJFAT010000015.1"/>
</dbReference>
<reference evidence="7 8" key="1">
    <citation type="submission" date="2021-10" db="EMBL/GenBank/DDBJ databases">
        <authorList>
            <person name="Grouzdev D.S."/>
            <person name="Pantiukh K.S."/>
            <person name="Krutkina M.S."/>
        </authorList>
    </citation>
    <scope>NUCLEOTIDE SEQUENCE [LARGE SCALE GENOMIC DNA]</scope>
    <source>
        <strain evidence="7 8">Z-7514</strain>
    </source>
</reference>
<dbReference type="InterPro" id="IPR029478">
    <property type="entry name" value="TM1586_NiRdase"/>
</dbReference>
<evidence type="ECO:0000256" key="4">
    <source>
        <dbReference type="ARBA" id="ARBA00022643"/>
    </source>
</evidence>
<proteinExistence type="inferred from homology"/>
<dbReference type="Gene3D" id="3.40.109.30">
    <property type="entry name" value="putative nitroreductase (tm1586), domain 2"/>
    <property type="match status" value="1"/>
</dbReference>
<evidence type="ECO:0000256" key="1">
    <source>
        <dbReference type="ARBA" id="ARBA00001917"/>
    </source>
</evidence>
<dbReference type="Pfam" id="PF14512">
    <property type="entry name" value="TM1586_NiRdase"/>
    <property type="match status" value="1"/>
</dbReference>
<keyword evidence="3" id="KW-0285">Flavoprotein</keyword>
<evidence type="ECO:0000313" key="8">
    <source>
        <dbReference type="Proteomes" id="UP001199296"/>
    </source>
</evidence>
<dbReference type="GO" id="GO:0016491">
    <property type="term" value="F:oxidoreductase activity"/>
    <property type="evidence" value="ECO:0007669"/>
    <property type="project" value="UniProtKB-KW"/>
</dbReference>
<name>A0AAW4X1M3_9FIRM</name>
<dbReference type="Gene3D" id="3.40.109.10">
    <property type="entry name" value="NADH Oxidase"/>
    <property type="match status" value="1"/>
</dbReference>
<dbReference type="PANTHER" id="PTHR43673">
    <property type="entry name" value="NAD(P)H NITROREDUCTASE YDGI-RELATED"/>
    <property type="match status" value="1"/>
</dbReference>
<keyword evidence="5" id="KW-0560">Oxidoreductase</keyword>
<protein>
    <submittedName>
        <fullName evidence="7">Nitroreductase</fullName>
    </submittedName>
</protein>
<keyword evidence="8" id="KW-1185">Reference proteome</keyword>
<dbReference type="PANTHER" id="PTHR43673:SF2">
    <property type="entry name" value="NITROREDUCTASE"/>
    <property type="match status" value="1"/>
</dbReference>